<dbReference type="InterPro" id="IPR014747">
    <property type="entry name" value="Bac_photo_RC_H_C"/>
</dbReference>
<dbReference type="Gene3D" id="3.90.50.10">
    <property type="entry name" value="Photosynthetic Reaction Center, subunit H, domain 2"/>
    <property type="match status" value="1"/>
</dbReference>
<dbReference type="InterPro" id="IPR027275">
    <property type="entry name" value="PRC-brl_dom"/>
</dbReference>
<reference evidence="3" key="1">
    <citation type="journal article" date="2019" name="Int. J. Syst. Evol. Microbiol.">
        <title>The Global Catalogue of Microorganisms (GCM) 10K type strain sequencing project: providing services to taxonomists for standard genome sequencing and annotation.</title>
        <authorList>
            <consortium name="The Broad Institute Genomics Platform"/>
            <consortium name="The Broad Institute Genome Sequencing Center for Infectious Disease"/>
            <person name="Wu L."/>
            <person name="Ma J."/>
        </authorList>
    </citation>
    <scope>NUCLEOTIDE SEQUENCE [LARGE SCALE GENOMIC DNA]</scope>
    <source>
        <strain evidence="3">JCM 18324</strain>
    </source>
</reference>
<proteinExistence type="predicted"/>
<evidence type="ECO:0000259" key="1">
    <source>
        <dbReference type="Pfam" id="PF05239"/>
    </source>
</evidence>
<dbReference type="SUPFAM" id="SSF50346">
    <property type="entry name" value="PRC-barrel domain"/>
    <property type="match status" value="1"/>
</dbReference>
<gene>
    <name evidence="2" type="ORF">GCM10023329_45660</name>
</gene>
<sequence>MVRSADIREWRNQEVVDEEGKKIGTLEAVYVDTRSDEPTVITVAMGLPTRRRLTFVPLLDAVAGPGYIRVAYSKNQVKDAPSMGTDDVLPAQDEEAVFTHYGLPYEPGPSGERQLARR</sequence>
<dbReference type="InterPro" id="IPR011033">
    <property type="entry name" value="PRC_barrel-like_sf"/>
</dbReference>
<evidence type="ECO:0000313" key="2">
    <source>
        <dbReference type="EMBL" id="GAA4789205.1"/>
    </source>
</evidence>
<dbReference type="RefSeq" id="WP_345615308.1">
    <property type="nucleotide sequence ID" value="NZ_BAABJV010000014.1"/>
</dbReference>
<dbReference type="Proteomes" id="UP001501147">
    <property type="component" value="Unassembled WGS sequence"/>
</dbReference>
<protein>
    <submittedName>
        <fullName evidence="2">PRC-barrel domain-containing protein</fullName>
    </submittedName>
</protein>
<evidence type="ECO:0000313" key="3">
    <source>
        <dbReference type="Proteomes" id="UP001501147"/>
    </source>
</evidence>
<name>A0ABP9B3N4_9ACTN</name>
<keyword evidence="3" id="KW-1185">Reference proteome</keyword>
<feature type="domain" description="PRC-barrel" evidence="1">
    <location>
        <begin position="7"/>
        <end position="74"/>
    </location>
</feature>
<comment type="caution">
    <text evidence="2">The sequence shown here is derived from an EMBL/GenBank/DDBJ whole genome shotgun (WGS) entry which is preliminary data.</text>
</comment>
<dbReference type="Pfam" id="PF05239">
    <property type="entry name" value="PRC"/>
    <property type="match status" value="1"/>
</dbReference>
<accession>A0ABP9B3N4</accession>
<dbReference type="EMBL" id="BAABJV010000014">
    <property type="protein sequence ID" value="GAA4789205.1"/>
    <property type="molecule type" value="Genomic_DNA"/>
</dbReference>
<organism evidence="2 3">
    <name type="scientific">Streptomyces sanyensis</name>
    <dbReference type="NCBI Taxonomy" id="568869"/>
    <lineage>
        <taxon>Bacteria</taxon>
        <taxon>Bacillati</taxon>
        <taxon>Actinomycetota</taxon>
        <taxon>Actinomycetes</taxon>
        <taxon>Kitasatosporales</taxon>
        <taxon>Streptomycetaceae</taxon>
        <taxon>Streptomyces</taxon>
    </lineage>
</organism>